<dbReference type="PROSITE" id="PS50096">
    <property type="entry name" value="IQ"/>
    <property type="match status" value="3"/>
</dbReference>
<dbReference type="Gene3D" id="1.20.120.720">
    <property type="entry name" value="Myosin VI head, motor domain, U50 subdomain"/>
    <property type="match status" value="1"/>
</dbReference>
<keyword evidence="6 14" id="KW-0547">Nucleotide-binding</keyword>
<dbReference type="Gene3D" id="2.30.29.30">
    <property type="entry name" value="Pleckstrin-homology domain (PH domain)/Phosphotyrosine-binding domain (PTB)"/>
    <property type="match status" value="1"/>
</dbReference>
<dbReference type="GO" id="GO:0005737">
    <property type="term" value="C:cytoplasm"/>
    <property type="evidence" value="ECO:0007669"/>
    <property type="project" value="UniProtKB-SubCell"/>
</dbReference>
<proteinExistence type="evidence at transcript level"/>
<dbReference type="PROSITE" id="PS51456">
    <property type="entry name" value="MYOSIN_MOTOR"/>
    <property type="match status" value="1"/>
</dbReference>
<evidence type="ECO:0000256" key="12">
    <source>
        <dbReference type="PROSITE-ProRule" id="PRU00059"/>
    </source>
</evidence>
<feature type="coiled-coil region" evidence="15">
    <location>
        <begin position="1138"/>
        <end position="1182"/>
    </location>
</feature>
<comment type="caution">
    <text evidence="12">Lacks conserved residue(s) required for the propagation of feature annotation.</text>
</comment>
<protein>
    <submittedName>
        <fullName evidence="23">Unconventional myosin-XV-like protein</fullName>
    </submittedName>
</protein>
<feature type="chain" id="PRO_5041658171" evidence="17">
    <location>
        <begin position="20"/>
        <end position="2832"/>
    </location>
</feature>
<dbReference type="GO" id="GO:0016459">
    <property type="term" value="C:myosin complex"/>
    <property type="evidence" value="ECO:0007669"/>
    <property type="project" value="UniProtKB-KW"/>
</dbReference>
<dbReference type="Pfam" id="PF00431">
    <property type="entry name" value="CUB"/>
    <property type="match status" value="1"/>
</dbReference>
<dbReference type="InterPro" id="IPR000859">
    <property type="entry name" value="CUB_dom"/>
</dbReference>
<evidence type="ECO:0000256" key="11">
    <source>
        <dbReference type="ARBA" id="ARBA00023203"/>
    </source>
</evidence>
<dbReference type="FunFam" id="1.10.10.820:FF:000001">
    <property type="entry name" value="Myosin heavy chain"/>
    <property type="match status" value="1"/>
</dbReference>
<dbReference type="Pfam" id="PF00373">
    <property type="entry name" value="FERM_M"/>
    <property type="match status" value="1"/>
</dbReference>
<dbReference type="PROSITE" id="PS01180">
    <property type="entry name" value="CUB"/>
    <property type="match status" value="1"/>
</dbReference>
<dbReference type="Pfam" id="PF00612">
    <property type="entry name" value="IQ"/>
    <property type="match status" value="1"/>
</dbReference>
<dbReference type="InterPro" id="IPR051567">
    <property type="entry name" value="Unconventional_Myosin_ATPase"/>
</dbReference>
<comment type="subcellular location">
    <subcellularLocation>
        <location evidence="1">Cytoplasm</location>
    </subcellularLocation>
</comment>
<evidence type="ECO:0000259" key="19">
    <source>
        <dbReference type="PROSITE" id="PS50002"/>
    </source>
</evidence>
<dbReference type="Pfam" id="PF00063">
    <property type="entry name" value="Myosin_head"/>
    <property type="match status" value="1"/>
</dbReference>
<dbReference type="SMART" id="SM00242">
    <property type="entry name" value="MYSc"/>
    <property type="match status" value="1"/>
</dbReference>
<dbReference type="InterPro" id="IPR019748">
    <property type="entry name" value="FERM_central"/>
</dbReference>
<dbReference type="InterPro" id="IPR035963">
    <property type="entry name" value="FERM_2"/>
</dbReference>
<feature type="domain" description="Myosin motor" evidence="22">
    <location>
        <begin position="382"/>
        <end position="1061"/>
    </location>
</feature>
<dbReference type="InterPro" id="IPR036028">
    <property type="entry name" value="SH3-like_dom_sf"/>
</dbReference>
<feature type="signal peptide" evidence="17">
    <location>
        <begin position="1"/>
        <end position="19"/>
    </location>
</feature>
<feature type="domain" description="SH3" evidence="19">
    <location>
        <begin position="2106"/>
        <end position="2167"/>
    </location>
</feature>
<dbReference type="PANTHER" id="PTHR22692">
    <property type="entry name" value="MYOSIN VII, XV"/>
    <property type="match status" value="1"/>
</dbReference>
<dbReference type="GO" id="GO:0120025">
    <property type="term" value="C:plasma membrane bounded cell projection"/>
    <property type="evidence" value="ECO:0007669"/>
    <property type="project" value="UniProtKB-ARBA"/>
</dbReference>
<dbReference type="SUPFAM" id="SSF49854">
    <property type="entry name" value="Spermadhesin, CUB domain"/>
    <property type="match status" value="1"/>
</dbReference>
<dbReference type="InterPro" id="IPR002404">
    <property type="entry name" value="IRS_PTB"/>
</dbReference>
<keyword evidence="10 14" id="KW-0505">Motor protein</keyword>
<dbReference type="PANTHER" id="PTHR22692:SF26">
    <property type="entry name" value="SH3 DOMAIN-CONTAINING PROTEIN"/>
    <property type="match status" value="1"/>
</dbReference>
<dbReference type="PROSITE" id="PS50002">
    <property type="entry name" value="SH3"/>
    <property type="match status" value="1"/>
</dbReference>
<dbReference type="GO" id="GO:0003779">
    <property type="term" value="F:actin binding"/>
    <property type="evidence" value="ECO:0007669"/>
    <property type="project" value="UniProtKB-KW"/>
</dbReference>
<dbReference type="SMART" id="SM00139">
    <property type="entry name" value="MyTH4"/>
    <property type="match status" value="2"/>
</dbReference>
<feature type="compositionally biased region" description="Pro residues" evidence="16">
    <location>
        <begin position="1536"/>
        <end position="1546"/>
    </location>
</feature>
<evidence type="ECO:0000256" key="1">
    <source>
        <dbReference type="ARBA" id="ARBA00004496"/>
    </source>
</evidence>
<evidence type="ECO:0000313" key="23">
    <source>
        <dbReference type="EMBL" id="WNS50048.1"/>
    </source>
</evidence>
<dbReference type="Gene3D" id="1.25.40.530">
    <property type="entry name" value="MyTH4 domain"/>
    <property type="match status" value="3"/>
</dbReference>
<dbReference type="InterPro" id="IPR000857">
    <property type="entry name" value="MyTH4_dom"/>
</dbReference>
<dbReference type="Gene3D" id="1.20.5.190">
    <property type="match status" value="1"/>
</dbReference>
<dbReference type="InterPro" id="IPR027417">
    <property type="entry name" value="P-loop_NTPase"/>
</dbReference>
<dbReference type="InterPro" id="IPR011993">
    <property type="entry name" value="PH-like_dom_sf"/>
</dbReference>
<dbReference type="Gene3D" id="1.10.10.820">
    <property type="match status" value="1"/>
</dbReference>
<keyword evidence="3 13" id="KW-0728">SH3 domain</keyword>
<keyword evidence="9" id="KW-1015">Disulfide bond</keyword>
<dbReference type="PRINTS" id="PR00193">
    <property type="entry name" value="MYOSINHEAVY"/>
</dbReference>
<evidence type="ECO:0000256" key="17">
    <source>
        <dbReference type="SAM" id="SignalP"/>
    </source>
</evidence>
<dbReference type="InterPro" id="IPR001452">
    <property type="entry name" value="SH3_domain"/>
</dbReference>
<keyword evidence="17" id="KW-0732">Signal</keyword>
<accession>A0AA96MMZ6</accession>
<feature type="compositionally biased region" description="Polar residues" evidence="16">
    <location>
        <begin position="1628"/>
        <end position="1637"/>
    </location>
</feature>
<evidence type="ECO:0000256" key="7">
    <source>
        <dbReference type="ARBA" id="ARBA00022840"/>
    </source>
</evidence>
<keyword evidence="8 14" id="KW-0518">Myosin</keyword>
<feature type="region of interest" description="Disordered" evidence="16">
    <location>
        <begin position="1524"/>
        <end position="1571"/>
    </location>
</feature>
<dbReference type="SUPFAM" id="SSF47031">
    <property type="entry name" value="Second domain of FERM"/>
    <property type="match status" value="1"/>
</dbReference>
<organism evidence="23">
    <name type="scientific">Halisarca dujardinii</name>
    <name type="common">Dujardin's slime sponge</name>
    <dbReference type="NCBI Taxonomy" id="2583056"/>
    <lineage>
        <taxon>Eukaryota</taxon>
        <taxon>Metazoa</taxon>
        <taxon>Porifera</taxon>
        <taxon>Demospongiae</taxon>
        <taxon>Verongimorpha</taxon>
        <taxon>Chondrillida</taxon>
        <taxon>Halisarcidae</taxon>
        <taxon>Halisarca</taxon>
    </lineage>
</organism>
<dbReference type="SMART" id="SM00015">
    <property type="entry name" value="IQ"/>
    <property type="match status" value="3"/>
</dbReference>
<feature type="compositionally biased region" description="Pro residues" evidence="16">
    <location>
        <begin position="1802"/>
        <end position="1822"/>
    </location>
</feature>
<dbReference type="Gene3D" id="2.60.120.290">
    <property type="entry name" value="Spermadhesin, CUB domain"/>
    <property type="match status" value="1"/>
</dbReference>
<dbReference type="SUPFAM" id="SSF52540">
    <property type="entry name" value="P-loop containing nucleoside triphosphate hydrolases"/>
    <property type="match status" value="1"/>
</dbReference>
<dbReference type="CDD" id="cd00041">
    <property type="entry name" value="CUB"/>
    <property type="match status" value="1"/>
</dbReference>
<dbReference type="Pfam" id="PF07653">
    <property type="entry name" value="SH3_2"/>
    <property type="match status" value="1"/>
</dbReference>
<evidence type="ECO:0000256" key="4">
    <source>
        <dbReference type="ARBA" id="ARBA00022490"/>
    </source>
</evidence>
<evidence type="ECO:0000259" key="22">
    <source>
        <dbReference type="PROSITE" id="PS51456"/>
    </source>
</evidence>
<dbReference type="SUPFAM" id="SSF50044">
    <property type="entry name" value="SH3-domain"/>
    <property type="match status" value="1"/>
</dbReference>
<keyword evidence="7 14" id="KW-0067">ATP-binding</keyword>
<feature type="compositionally biased region" description="Polar residues" evidence="16">
    <location>
        <begin position="2194"/>
        <end position="2229"/>
    </location>
</feature>
<evidence type="ECO:0000259" key="21">
    <source>
        <dbReference type="PROSITE" id="PS51016"/>
    </source>
</evidence>
<dbReference type="PROSITE" id="PS51016">
    <property type="entry name" value="MYTH4"/>
    <property type="match status" value="2"/>
</dbReference>
<sequence length="2832" mass="314565">MQYTMLVILLVCLADACLSAPFAFGGSPFGFPFGGPKHEPMSSVYDWDLNQELVHKTYLGEWTANCMVVYARALAWLERDKQGSGRVRLIEYADVPSSVEYKSNDRYHYYLGYVRDIRPGKEQTLWCRPASTLYFSSHDNQIVNGTADGNYLPGKETVWMISFSQPTQVALLLKNINLEDSAGCRNDYISFYANGQDEKTASTFYCSKLNVDPPHSTFYNVTNFTIKFQTNENLEFSGFSGALVVVNSTSNPSMNYISKRSTRQVKKERVAEDEDVLQKGLEEGMEPLWNSTVTQSEIGVVDCVSKILQDGLEAVELLREVPSCEEPGSKVWFPTEGGFSAPGIVASSSPGSTVKVSHELNPDEVLSVDALDLKKREDFGENGVEDMTQLNDLHEGALLYNIKTRFTKNHIYTFTGSILVSVNPYEVFNIYSMADVRRYQGQPLGKLPPHIFAISSCAYLQMMKSHVGQCIVISGESGSGKTEATKLVMQYLAATDEDDGQTMTAEQILEANPLLESFGNAKTIRNDNSSRFGKYLEIYFNNSGSISGAKVSEYLLEKSRIVSAASGERNYHIFYEMLSGLSSEEKARYKLQGPQHFRYTSQEAALVIAGKDDRADFQRLQSSMEVLGITAEEKKVIFEILAAILHLGNVTFTATTVNGQDGVSLANSPELVTVAGLILVEEGQLRTQLTHKVTLTRGEYFHSPLSLDQALDTRDALSKAMYSRLFTWLVGRINHVIHSGGCNHANSIAVLDIFGFENFAVNSFEQLCINYANESLQFNFNQHIFALEQQEYHREGIEWSTLDYKDNQPCLDLINKKPDGIFVILDDESSFPKATDQSFLDKCHRQHGKNPFYQQPKKNSPQFAVNHYAGTVWYSGKMFLDKNRDTMRSDLVELLCNSHSKLVADLFLGVLEELQDVKTRTMSTRRKARTVAYNFTQSLGKLLRTINKCSPFFVRCVKPNDEKVPKVFRDSTVMEQLRYSGMLETIRIRAAGYPARLEHQAFLTRYQCLCPGVARGEGGEVVGRCRELLQGLGLAEDSFQIGGSKVFMREPAERGLEERRADRLETCARRLQALLRAHTARRRYTALRKATIVLQAAVKGWTARRKFLLVLGGVVRFQALYRMHRARLSYRELLAAKARERALQLAAEEEARQKAEQERVLQEEQQRELERQQRERQARQDVLRLEVPADLAFVLHCVDESEERSLFVPVKTKFLSCSQASTALPDDIDGFSFQKFAGMYFQEGHIWAMSKEPLPKALLKQKDPSLEETALGLFKLVMRFMSDKSQLSDTKQRIIGNYIVFKALSSPALCEELLCELVNQTWCNQEERSRQRGWLLLSVAAGCLQPSPRLEPYLLNYVSDFGFGEYRSVSQDKLLRADRAKPNRSCSPCDLEWASAKAGSAMALLVAYPDGTSTHVEVGSWSTAQELATIVASDRGLPSDRAGPWSFVLKQGKSRVELMGPGYVLDGLSALECPQGTEQACPSPHLVCKEDLYHSRSHLEQVDTFLDVIFGDFLEGASAEIPSPSELASNIKGGGGPPPPPPPPPPVKERVQAKSKPGLPKPAKKAPLPAPPTDFRAELMAKMSRAKGQVSEETVRHSEVLPSGGLKTFSAHSTTTVVGSQSGSETSPAVTRSGSPMATNSLSSVAALASKFGVGQVSMATKQEVFVTSEDEQLYICSSSSFSEDEQLYICSSSSFSEDEQLYICSSSSFSEDGQLYICSSSSFSKDSSTSSPPPPSVKMNSSTSVPPPPSVKMNSSTSVPPPPSVKMNSSTSVPPPPSVKMDSSTSVPPPPSVKMNSSTSVPPPPPHSPPHSPPPPPPPPAVRQESRAAVVEESPEETLQASNVRVSFPSLPAPEPGSPGPPGSPVVVQRRLRRRSSGAILQRMSNSMKRWSVITADPVLDAPAPPDEPIRLHSVARVTPLTYSSGGACLRLSKELMTPTESPSQGAEIQIIYRQVLDDVWTGASLKLTSKERRELKALLDQHGITPSSCQTSLPVMKTVIDLAMKAAIYFSRVYKVTGPAPSPAPSPAYSHVCIGRTAVVLACGIGEEQELDIKAHYKFEEVQSFECEESSVRLCVGGQTYTFNTSYAEDFVNLLTSQINELSQSTHYVVSVADYDALEETLLPFSSGAVIKLLVRDTQEEGWLYGECNGHEGSFPSELVVPIATQGIGPPSQETIEIALANAKRSEHRRQSSQLKRQPSQKLKRQPSQLKRQPSQKLQRQPSQLKKQTSELKQRSSEVTTLSQESIQKQVTSQVGVTTITSDLAISKSSSVARAVLTTQESIELTDEDCAPPEAPPQLPAHKLSMMKFAMDHFRQGEERYELERQLKTSRGLVGTLRNTVRGSRRGKQGAESWTWSGLAELVKYSKSPLQSSLLVLDREDVALNKMAIECFRAIMRFMGDYMAKGTSDKDQVLLVLKSCREREDIRDEVYCQLIKQTTNNRSAKSESCQRGWVLTMICCAYFPPSQQFMPFFQHYISSNSSDSKREFYSLAKMCETNLKKTVRFGGRKNPPSSQELQALAMGRYTKRQAFLLPGNIKKLLRIRTSTVSEDIVREICSMMCLEPEFTKECGLQAEFAGQSTPLTLNPNDYLLDVMSILERQGIDHAFSFRRALWLLPTRLDNNLAVDMLYHQVLPDWRNGNMAQVESEGLQIRQIDQMAVLAALQWRAQEETDCPDKNSIIKLVPSGMLGQVEMEEWIRLIGEHFESISTLISVEAKARFIDLASSLPLYGSSFFNLEGVSSPTVPGPCLLAVNAKGVVFLDSQTKAVLQAVEYSEVISTRKLRSHVGKQFVDIKCGNLMRQRVLRCETPYARDIGGLISGYIKAQRKKT</sequence>
<dbReference type="Gene3D" id="6.20.240.20">
    <property type="match status" value="1"/>
</dbReference>
<evidence type="ECO:0000256" key="14">
    <source>
        <dbReference type="PROSITE-ProRule" id="PRU00782"/>
    </source>
</evidence>
<dbReference type="InterPro" id="IPR000048">
    <property type="entry name" value="IQ_motif_EF-hand-BS"/>
</dbReference>
<evidence type="ECO:0000256" key="5">
    <source>
        <dbReference type="ARBA" id="ARBA00022737"/>
    </source>
</evidence>
<keyword evidence="11 14" id="KW-0009">Actin-binding</keyword>
<evidence type="ECO:0000259" key="20">
    <source>
        <dbReference type="PROSITE" id="PS50057"/>
    </source>
</evidence>
<dbReference type="GO" id="GO:0005524">
    <property type="term" value="F:ATP binding"/>
    <property type="evidence" value="ECO:0007669"/>
    <property type="project" value="UniProtKB-UniRule"/>
</dbReference>
<feature type="domain" description="CUB" evidence="18">
    <location>
        <begin position="127"/>
        <end position="246"/>
    </location>
</feature>
<keyword evidence="15" id="KW-0175">Coiled coil</keyword>
<feature type="compositionally biased region" description="Low complexity" evidence="16">
    <location>
        <begin position="1722"/>
        <end position="1731"/>
    </location>
</feature>
<evidence type="ECO:0000256" key="16">
    <source>
        <dbReference type="SAM" id="MobiDB-lite"/>
    </source>
</evidence>
<dbReference type="Gene3D" id="1.20.58.530">
    <property type="match status" value="1"/>
</dbReference>
<feature type="region of interest" description="Disordered" evidence="16">
    <location>
        <begin position="1722"/>
        <end position="1867"/>
    </location>
</feature>
<feature type="domain" description="FERM" evidence="20">
    <location>
        <begin position="2528"/>
        <end position="2832"/>
    </location>
</feature>
<feature type="region of interest" description="Disordered" evidence="16">
    <location>
        <begin position="2185"/>
        <end position="2247"/>
    </location>
</feature>
<dbReference type="Pfam" id="PF26570">
    <property type="entry name" value="MYO15"/>
    <property type="match status" value="1"/>
</dbReference>
<dbReference type="CDD" id="cd14473">
    <property type="entry name" value="FERM_B-lobe"/>
    <property type="match status" value="1"/>
</dbReference>
<evidence type="ECO:0000256" key="2">
    <source>
        <dbReference type="ARBA" id="ARBA00008314"/>
    </source>
</evidence>
<evidence type="ECO:0000256" key="3">
    <source>
        <dbReference type="ARBA" id="ARBA00022443"/>
    </source>
</evidence>
<dbReference type="InterPro" id="IPR036961">
    <property type="entry name" value="Kinesin_motor_dom_sf"/>
</dbReference>
<dbReference type="Gene3D" id="3.40.850.10">
    <property type="entry name" value="Kinesin motor domain"/>
    <property type="match status" value="1"/>
</dbReference>
<dbReference type="SMART" id="SM00326">
    <property type="entry name" value="SH3"/>
    <property type="match status" value="1"/>
</dbReference>
<dbReference type="EMBL" id="OR460125">
    <property type="protein sequence ID" value="WNS50048.1"/>
    <property type="molecule type" value="mRNA"/>
</dbReference>
<comment type="similarity">
    <text evidence="2 14">Belongs to the TRAFAC class myosin-kinesin ATPase superfamily. Myosin family.</text>
</comment>
<dbReference type="InterPro" id="IPR019749">
    <property type="entry name" value="Band_41_domain"/>
</dbReference>
<evidence type="ECO:0000259" key="18">
    <source>
        <dbReference type="PROSITE" id="PS01180"/>
    </source>
</evidence>
<feature type="compositionally biased region" description="Pro residues" evidence="16">
    <location>
        <begin position="1852"/>
        <end position="1865"/>
    </location>
</feature>
<feature type="binding site" evidence="14">
    <location>
        <begin position="475"/>
        <end position="482"/>
    </location>
    <ligand>
        <name>ATP</name>
        <dbReference type="ChEBI" id="CHEBI:30616"/>
    </ligand>
</feature>
<dbReference type="PROSITE" id="PS50057">
    <property type="entry name" value="FERM_3"/>
    <property type="match status" value="1"/>
</dbReference>
<dbReference type="Gene3D" id="2.30.30.40">
    <property type="entry name" value="SH3 Domains"/>
    <property type="match status" value="1"/>
</dbReference>
<keyword evidence="4" id="KW-0963">Cytoplasm</keyword>
<dbReference type="SMART" id="SM00295">
    <property type="entry name" value="B41"/>
    <property type="match status" value="1"/>
</dbReference>
<evidence type="ECO:0000256" key="15">
    <source>
        <dbReference type="SAM" id="Coils"/>
    </source>
</evidence>
<feature type="domain" description="MyTH4" evidence="21">
    <location>
        <begin position="2367"/>
        <end position="2523"/>
    </location>
</feature>
<dbReference type="InterPro" id="IPR035914">
    <property type="entry name" value="Sperma_CUB_dom_sf"/>
</dbReference>
<dbReference type="InterPro" id="IPR038185">
    <property type="entry name" value="MyTH4_dom_sf"/>
</dbReference>
<dbReference type="Pfam" id="PF02174">
    <property type="entry name" value="IRS"/>
    <property type="match status" value="1"/>
</dbReference>
<evidence type="ECO:0000256" key="9">
    <source>
        <dbReference type="ARBA" id="ARBA00023157"/>
    </source>
</evidence>
<dbReference type="InterPro" id="IPR000299">
    <property type="entry name" value="FERM_domain"/>
</dbReference>
<dbReference type="SUPFAM" id="SSF50729">
    <property type="entry name" value="PH domain-like"/>
    <property type="match status" value="1"/>
</dbReference>
<dbReference type="GO" id="GO:0003774">
    <property type="term" value="F:cytoskeletal motor activity"/>
    <property type="evidence" value="ECO:0007669"/>
    <property type="project" value="UniProtKB-UniRule"/>
</dbReference>
<name>A0AA96MMZ6_HALDU</name>
<keyword evidence="5" id="KW-0677">Repeat</keyword>
<dbReference type="InterPro" id="IPR059004">
    <property type="entry name" value="MYO15"/>
</dbReference>
<feature type="region of interest" description="Disordered" evidence="16">
    <location>
        <begin position="1616"/>
        <end position="1637"/>
    </location>
</feature>
<dbReference type="Pfam" id="PF00784">
    <property type="entry name" value="MyTH4"/>
    <property type="match status" value="2"/>
</dbReference>
<dbReference type="InterPro" id="IPR001609">
    <property type="entry name" value="Myosin_head_motor_dom-like"/>
</dbReference>
<dbReference type="SMART" id="SM00042">
    <property type="entry name" value="CUB"/>
    <property type="match status" value="1"/>
</dbReference>
<feature type="domain" description="MyTH4" evidence="21">
    <location>
        <begin position="1249"/>
        <end position="1397"/>
    </location>
</feature>
<feature type="compositionally biased region" description="Low complexity" evidence="16">
    <location>
        <begin position="1616"/>
        <end position="1627"/>
    </location>
</feature>
<feature type="region of interest" description="Actin-binding" evidence="14">
    <location>
        <begin position="939"/>
        <end position="961"/>
    </location>
</feature>
<evidence type="ECO:0000256" key="10">
    <source>
        <dbReference type="ARBA" id="ARBA00023175"/>
    </source>
</evidence>
<evidence type="ECO:0000256" key="13">
    <source>
        <dbReference type="PROSITE-ProRule" id="PRU00192"/>
    </source>
</evidence>
<reference evidence="23" key="1">
    <citation type="submission" date="2023-08" db="EMBL/GenBank/DDBJ databases">
        <authorList>
            <person name="Adameyko K."/>
            <person name="Kravchuk O."/>
            <person name="Lyupina Y."/>
        </authorList>
    </citation>
    <scope>NUCLEOTIDE SEQUENCE</scope>
</reference>
<evidence type="ECO:0000256" key="8">
    <source>
        <dbReference type="ARBA" id="ARBA00023123"/>
    </source>
</evidence>
<evidence type="ECO:0000256" key="6">
    <source>
        <dbReference type="ARBA" id="ARBA00022741"/>
    </source>
</evidence>